<keyword evidence="1" id="KW-0812">Transmembrane</keyword>
<proteinExistence type="predicted"/>
<dbReference type="AlphaFoldDB" id="A0A6C0AI95"/>
<dbReference type="SUPFAM" id="SSF56059">
    <property type="entry name" value="Glutathione synthetase ATP-binding domain-like"/>
    <property type="match status" value="1"/>
</dbReference>
<sequence>MSQLKKMDTTYSKWLRIFNPYSTFPYKLSKSIPKFDIQAYKLNPHHQRVYDKLFIVQSQYLPSGELEDLRGQTDIPYPIFIKPRWGHKTASSKDCYKIKSYEDLEPHFRKKNMMWSTFLNAKEGMTDFVLVNGEIVYQLTYVYSEKQYGFADVWKHVSTDNVPPSDVVQWVNKHMAGYTGPLNVQYRDTIIIEVGMRFARSGMYIESTENKPLIDAINHMWETKTWMVREEIRIQPFYSFKCWSPIPVLCLLPQHVLDVLMNRFGAMNFYEYYFEPTGTHSTVFFQFLHRDFDTGMRLKQMIESLLLGLNALYITMALLAIGGYLTHRRYKPFLVVWIALTILSMDNSLNIIYSQVSHQKQFLF</sequence>
<evidence type="ECO:0008006" key="3">
    <source>
        <dbReference type="Google" id="ProtNLM"/>
    </source>
</evidence>
<name>A0A6C0AI95_9ZZZZ</name>
<keyword evidence="1" id="KW-1133">Transmembrane helix</keyword>
<evidence type="ECO:0000256" key="1">
    <source>
        <dbReference type="SAM" id="Phobius"/>
    </source>
</evidence>
<feature type="transmembrane region" description="Helical" evidence="1">
    <location>
        <begin position="333"/>
        <end position="353"/>
    </location>
</feature>
<dbReference type="EMBL" id="MN740626">
    <property type="protein sequence ID" value="QHS79173.1"/>
    <property type="molecule type" value="Genomic_DNA"/>
</dbReference>
<evidence type="ECO:0000313" key="2">
    <source>
        <dbReference type="EMBL" id="QHS79173.1"/>
    </source>
</evidence>
<keyword evidence="1" id="KW-0472">Membrane</keyword>
<feature type="transmembrane region" description="Helical" evidence="1">
    <location>
        <begin position="305"/>
        <end position="327"/>
    </location>
</feature>
<accession>A0A6C0AI95</accession>
<protein>
    <recommendedName>
        <fullName evidence="3">ATP-grasp domain-containing protein</fullName>
    </recommendedName>
</protein>
<reference evidence="2" key="1">
    <citation type="journal article" date="2020" name="Nature">
        <title>Giant virus diversity and host interactions through global metagenomics.</title>
        <authorList>
            <person name="Schulz F."/>
            <person name="Roux S."/>
            <person name="Paez-Espino D."/>
            <person name="Jungbluth S."/>
            <person name="Walsh D.A."/>
            <person name="Denef V.J."/>
            <person name="McMahon K.D."/>
            <person name="Konstantinidis K.T."/>
            <person name="Eloe-Fadrosh E.A."/>
            <person name="Kyrpides N.C."/>
            <person name="Woyke T."/>
        </authorList>
    </citation>
    <scope>NUCLEOTIDE SEQUENCE</scope>
    <source>
        <strain evidence="2">GVMAG-S-1035118-87</strain>
    </source>
</reference>
<organism evidence="2">
    <name type="scientific">viral metagenome</name>
    <dbReference type="NCBI Taxonomy" id="1070528"/>
    <lineage>
        <taxon>unclassified sequences</taxon>
        <taxon>metagenomes</taxon>
        <taxon>organismal metagenomes</taxon>
    </lineage>
</organism>